<dbReference type="RefSeq" id="WP_344801192.1">
    <property type="nucleotide sequence ID" value="NZ_BAABAB010000002.1"/>
</dbReference>
<keyword evidence="2" id="KW-1185">Reference proteome</keyword>
<name>A0ABP6ZB16_9ACTN</name>
<accession>A0ABP6ZB16</accession>
<sequence>MSQPDPSPPPEHPALTAVLGDGELEIVGRLVQASNATFLTRLTTADGEIDCVYKPIQGERPLWDFPRGTLGLREVAAFELSRAAGFDVVPVTVLADGPFGTGSLQVWVETTGADNESLVDLVPSRSLPRKGWFACVDGLDADERSVSVIHADDPALRRLAVFDCLANNADRKGGHILSSGGRVFGVDHGICFHTEPKLRTLLWGWAGSELTDGERALVGRARDDGPRALAELLAEEEIEALVRRCEVLLRRGTLPRARGEWPSIPWPPF</sequence>
<proteinExistence type="predicted"/>
<evidence type="ECO:0000313" key="2">
    <source>
        <dbReference type="Proteomes" id="UP001501490"/>
    </source>
</evidence>
<dbReference type="Proteomes" id="UP001501490">
    <property type="component" value="Unassembled WGS sequence"/>
</dbReference>
<organism evidence="1 2">
    <name type="scientific">Microlunatus ginsengisoli</name>
    <dbReference type="NCBI Taxonomy" id="363863"/>
    <lineage>
        <taxon>Bacteria</taxon>
        <taxon>Bacillati</taxon>
        <taxon>Actinomycetota</taxon>
        <taxon>Actinomycetes</taxon>
        <taxon>Propionibacteriales</taxon>
        <taxon>Propionibacteriaceae</taxon>
        <taxon>Microlunatus</taxon>
    </lineage>
</organism>
<protein>
    <submittedName>
        <fullName evidence="1">SCO1664 family protein</fullName>
    </submittedName>
</protein>
<gene>
    <name evidence="1" type="ORF">GCM10022236_01940</name>
</gene>
<reference evidence="2" key="1">
    <citation type="journal article" date="2019" name="Int. J. Syst. Evol. Microbiol.">
        <title>The Global Catalogue of Microorganisms (GCM) 10K type strain sequencing project: providing services to taxonomists for standard genome sequencing and annotation.</title>
        <authorList>
            <consortium name="The Broad Institute Genomics Platform"/>
            <consortium name="The Broad Institute Genome Sequencing Center for Infectious Disease"/>
            <person name="Wu L."/>
            <person name="Ma J."/>
        </authorList>
    </citation>
    <scope>NUCLEOTIDE SEQUENCE [LARGE SCALE GENOMIC DNA]</scope>
    <source>
        <strain evidence="2">JCM 16929</strain>
    </source>
</reference>
<comment type="caution">
    <text evidence="1">The sequence shown here is derived from an EMBL/GenBank/DDBJ whole genome shotgun (WGS) entry which is preliminary data.</text>
</comment>
<dbReference type="EMBL" id="BAABAB010000002">
    <property type="protein sequence ID" value="GAA3603831.1"/>
    <property type="molecule type" value="Genomic_DNA"/>
</dbReference>
<dbReference type="NCBIfam" id="TIGR03843">
    <property type="entry name" value="SCO1664 family protein"/>
    <property type="match status" value="1"/>
</dbReference>
<evidence type="ECO:0000313" key="1">
    <source>
        <dbReference type="EMBL" id="GAA3603831.1"/>
    </source>
</evidence>
<dbReference type="InterPro" id="IPR022292">
    <property type="entry name" value="CHP03843"/>
</dbReference>